<sequence length="73" mass="9197">MKYIDFLNYLKKKNIMMFDYQKRFAYHNLNNLIKDNNEYKYFIDNNLSPEINFKILYELSQNNILCLKYYYKI</sequence>
<evidence type="ECO:0000313" key="1">
    <source>
        <dbReference type="EMBL" id="QFG74650.1"/>
    </source>
</evidence>
<name>A0A5J6VKX0_9VIRU</name>
<organism evidence="1">
    <name type="scientific">Megaviridae environmental sample</name>
    <dbReference type="NCBI Taxonomy" id="1737588"/>
    <lineage>
        <taxon>Viruses</taxon>
        <taxon>Varidnaviria</taxon>
        <taxon>Bamfordvirae</taxon>
        <taxon>Nucleocytoviricota</taxon>
        <taxon>Megaviricetes</taxon>
        <taxon>Imitervirales</taxon>
        <taxon>Mimiviridae</taxon>
        <taxon>environmental samples</taxon>
    </lineage>
</organism>
<reference evidence="1" key="1">
    <citation type="journal article" date="2019" name="Philos. Trans. R. Soc. Lond., B, Biol. Sci.">
        <title>Targeted metagenomic recovery of four divergent viruses reveals shared and distinctive characteristics of giant viruses of marine eukaryotes.</title>
        <authorList>
            <person name="Needham D.M."/>
            <person name="Poirier C."/>
            <person name="Hehenberger E."/>
            <person name="Jimenez V."/>
            <person name="Swalwell J.E."/>
            <person name="Santoro A.E."/>
            <person name="Worden A.Z."/>
        </authorList>
    </citation>
    <scope>NUCLEOTIDE SEQUENCE</scope>
    <source>
        <strain evidence="1">MPacV-611</strain>
    </source>
</reference>
<accession>A0A5J6VKX0</accession>
<protein>
    <submittedName>
        <fullName evidence="1">Uncharacterized protein</fullName>
    </submittedName>
</protein>
<dbReference type="EMBL" id="MN448289">
    <property type="protein sequence ID" value="QFG74650.1"/>
    <property type="molecule type" value="Genomic_DNA"/>
</dbReference>
<proteinExistence type="predicted"/>